<gene>
    <name evidence="1" type="ORF">IAA52_09005</name>
</gene>
<protein>
    <submittedName>
        <fullName evidence="1">Uncharacterized protein</fullName>
    </submittedName>
</protein>
<comment type="caution">
    <text evidence="1">The sequence shown here is derived from an EMBL/GenBank/DDBJ whole genome shotgun (WGS) entry which is preliminary data.</text>
</comment>
<name>A0A9D1CY67_9FIRM</name>
<reference evidence="1" key="2">
    <citation type="journal article" date="2021" name="PeerJ">
        <title>Extensive microbial diversity within the chicken gut microbiome revealed by metagenomics and culture.</title>
        <authorList>
            <person name="Gilroy R."/>
            <person name="Ravi A."/>
            <person name="Getino M."/>
            <person name="Pursley I."/>
            <person name="Horton D.L."/>
            <person name="Alikhan N.F."/>
            <person name="Baker D."/>
            <person name="Gharbi K."/>
            <person name="Hall N."/>
            <person name="Watson M."/>
            <person name="Adriaenssens E.M."/>
            <person name="Foster-Nyarko E."/>
            <person name="Jarju S."/>
            <person name="Secka A."/>
            <person name="Antonio M."/>
            <person name="Oren A."/>
            <person name="Chaudhuri R.R."/>
            <person name="La Ragione R."/>
            <person name="Hildebrand F."/>
            <person name="Pallen M.J."/>
        </authorList>
    </citation>
    <scope>NUCLEOTIDE SEQUENCE</scope>
    <source>
        <strain evidence="1">ChiSjej6B24-2974</strain>
    </source>
</reference>
<evidence type="ECO:0000313" key="1">
    <source>
        <dbReference type="EMBL" id="HIQ83225.1"/>
    </source>
</evidence>
<reference evidence="1" key="1">
    <citation type="submission" date="2020-10" db="EMBL/GenBank/DDBJ databases">
        <authorList>
            <person name="Gilroy R."/>
        </authorList>
    </citation>
    <scope>NUCLEOTIDE SEQUENCE</scope>
    <source>
        <strain evidence="1">ChiSjej6B24-2974</strain>
    </source>
</reference>
<dbReference type="EMBL" id="DVFZ01000089">
    <property type="protein sequence ID" value="HIQ83225.1"/>
    <property type="molecule type" value="Genomic_DNA"/>
</dbReference>
<organism evidence="1 2">
    <name type="scientific">Candidatus Pullichristensenella stercorigallinarum</name>
    <dbReference type="NCBI Taxonomy" id="2840909"/>
    <lineage>
        <taxon>Bacteria</taxon>
        <taxon>Bacillati</taxon>
        <taxon>Bacillota</taxon>
        <taxon>Clostridia</taxon>
        <taxon>Candidatus Pullichristensenella</taxon>
    </lineage>
</organism>
<proteinExistence type="predicted"/>
<dbReference type="AlphaFoldDB" id="A0A9D1CY67"/>
<evidence type="ECO:0000313" key="2">
    <source>
        <dbReference type="Proteomes" id="UP000824260"/>
    </source>
</evidence>
<accession>A0A9D1CY67</accession>
<dbReference type="Proteomes" id="UP000824260">
    <property type="component" value="Unassembled WGS sequence"/>
</dbReference>
<sequence length="123" mass="13160">MRESGRTKAMLGELVIVALFLALSAMTLLRLFAASNTISRESEALARATILAQDSLERFSAGEELPAREECILDGVAYAVLAQIESSETGAGTLETCTVTVQQGEDTVTSMQTACYRPERSAP</sequence>